<dbReference type="Gene3D" id="6.10.140.1230">
    <property type="match status" value="1"/>
</dbReference>
<dbReference type="GO" id="GO:0006900">
    <property type="term" value="P:vesicle budding from membrane"/>
    <property type="evidence" value="ECO:0007669"/>
    <property type="project" value="TreeGrafter"/>
</dbReference>
<feature type="region of interest" description="Disordered" evidence="2">
    <location>
        <begin position="1"/>
        <end position="20"/>
    </location>
</feature>
<feature type="compositionally biased region" description="Basic and acidic residues" evidence="2">
    <location>
        <begin position="448"/>
        <end position="467"/>
    </location>
</feature>
<dbReference type="AlphaFoldDB" id="A0AA38KDQ8"/>
<protein>
    <submittedName>
        <fullName evidence="3">Snf7-domain-containing protein</fullName>
    </submittedName>
</protein>
<feature type="coiled-coil region" evidence="1">
    <location>
        <begin position="297"/>
        <end position="331"/>
    </location>
</feature>
<dbReference type="GO" id="GO:0005771">
    <property type="term" value="C:multivesicular body"/>
    <property type="evidence" value="ECO:0007669"/>
    <property type="project" value="TreeGrafter"/>
</dbReference>
<gene>
    <name evidence="3" type="ORF">GGU10DRAFT_359566</name>
</gene>
<proteinExistence type="predicted"/>
<feature type="region of interest" description="Disordered" evidence="2">
    <location>
        <begin position="448"/>
        <end position="488"/>
    </location>
</feature>
<keyword evidence="4" id="KW-1185">Reference proteome</keyword>
<evidence type="ECO:0000313" key="4">
    <source>
        <dbReference type="Proteomes" id="UP001163798"/>
    </source>
</evidence>
<dbReference type="EMBL" id="MU793398">
    <property type="protein sequence ID" value="KAJ3783928.1"/>
    <property type="molecule type" value="Genomic_DNA"/>
</dbReference>
<accession>A0AA38KDQ8</accession>
<dbReference type="GO" id="GO:0009898">
    <property type="term" value="C:cytoplasmic side of plasma membrane"/>
    <property type="evidence" value="ECO:0007669"/>
    <property type="project" value="TreeGrafter"/>
</dbReference>
<dbReference type="GO" id="GO:0032511">
    <property type="term" value="P:late endosome to vacuole transport via multivesicular body sorting pathway"/>
    <property type="evidence" value="ECO:0007669"/>
    <property type="project" value="TreeGrafter"/>
</dbReference>
<dbReference type="PANTHER" id="PTHR22761:SF96">
    <property type="entry name" value="BCDNA.GH08385"/>
    <property type="match status" value="1"/>
</dbReference>
<dbReference type="GO" id="GO:0000815">
    <property type="term" value="C:ESCRT III complex"/>
    <property type="evidence" value="ECO:0007669"/>
    <property type="project" value="TreeGrafter"/>
</dbReference>
<evidence type="ECO:0000256" key="2">
    <source>
        <dbReference type="SAM" id="MobiDB-lite"/>
    </source>
</evidence>
<dbReference type="Pfam" id="PF03357">
    <property type="entry name" value="Snf7"/>
    <property type="match status" value="1"/>
</dbReference>
<dbReference type="Proteomes" id="UP001163798">
    <property type="component" value="Unassembled WGS sequence"/>
</dbReference>
<name>A0AA38KDQ8_9AGAR</name>
<organism evidence="3 4">
    <name type="scientific">Lentinula aff. detonsa</name>
    <dbReference type="NCBI Taxonomy" id="2804958"/>
    <lineage>
        <taxon>Eukaryota</taxon>
        <taxon>Fungi</taxon>
        <taxon>Dikarya</taxon>
        <taxon>Basidiomycota</taxon>
        <taxon>Agaricomycotina</taxon>
        <taxon>Agaricomycetes</taxon>
        <taxon>Agaricomycetidae</taxon>
        <taxon>Agaricales</taxon>
        <taxon>Marasmiineae</taxon>
        <taxon>Omphalotaceae</taxon>
        <taxon>Lentinula</taxon>
    </lineage>
</organism>
<keyword evidence="1" id="KW-0175">Coiled coil</keyword>
<dbReference type="PANTHER" id="PTHR22761">
    <property type="entry name" value="CHARGED MULTIVESICULAR BODY PROTEIN"/>
    <property type="match status" value="1"/>
</dbReference>
<sequence length="488" mass="53600">MTSRTLTPHSSPYNTTSSKISTPPYISASRYRLQSLYADFSEQKHSNPASYQANVDWWRRTLETYASGGFQSSSKLVLNAGQQLIHNFRVEGVGKPICFDTVIAELSSPQPSSSSEALPTLLPLTTFLLLASSLYTSRSKSYLTMIPNLFLSYVVAKPLWWALEQVGVVGEDSLASTVSSTFSSFGSAPSKVNTRWYGDYVLLDLVEHAGEAIIENQRIKSAGPADALYTFDSFRKAFAECVVGSDTEDPVSMNELDMKVILRYLERDKGVVVVDDGVVKFIDNNAKAEINAVDRGILELKTAVENLHTQIEGLQRKIDVCTQKASEALKQKRKSLALSYLRSKKLLDELLTKRLGALGKLEGTLIQVEGAAGDIEILSSYKASTATLRSILSHPSLQRDSIEQTMEAMAEANADAKEIDEAVRIGGDVAVGAIEIDDTELEEELKRLAVESEQEERGWLTESKLGEMPETPSHVVSQTDPEREAVAS</sequence>
<evidence type="ECO:0000256" key="1">
    <source>
        <dbReference type="SAM" id="Coils"/>
    </source>
</evidence>
<evidence type="ECO:0000313" key="3">
    <source>
        <dbReference type="EMBL" id="KAJ3783928.1"/>
    </source>
</evidence>
<reference evidence="3" key="1">
    <citation type="submission" date="2022-08" db="EMBL/GenBank/DDBJ databases">
        <authorList>
            <consortium name="DOE Joint Genome Institute"/>
            <person name="Min B."/>
            <person name="Riley R."/>
            <person name="Sierra-Patev S."/>
            <person name="Naranjo-Ortiz M."/>
            <person name="Looney B."/>
            <person name="Konkel Z."/>
            <person name="Slot J.C."/>
            <person name="Sakamoto Y."/>
            <person name="Steenwyk J.L."/>
            <person name="Rokas A."/>
            <person name="Carro J."/>
            <person name="Camarero S."/>
            <person name="Ferreira P."/>
            <person name="Molpeceres G."/>
            <person name="Ruiz-Duenas F.J."/>
            <person name="Serrano A."/>
            <person name="Henrissat B."/>
            <person name="Drula E."/>
            <person name="Hughes K.W."/>
            <person name="Mata J.L."/>
            <person name="Ishikawa N.K."/>
            <person name="Vargas-Isla R."/>
            <person name="Ushijima S."/>
            <person name="Smith C.A."/>
            <person name="Ahrendt S."/>
            <person name="Andreopoulos W."/>
            <person name="He G."/>
            <person name="Labutti K."/>
            <person name="Lipzen A."/>
            <person name="Ng V."/>
            <person name="Sandor L."/>
            <person name="Barry K."/>
            <person name="Martinez A.T."/>
            <person name="Xiao Y."/>
            <person name="Gibbons J.G."/>
            <person name="Terashima K."/>
            <person name="Hibbett D.S."/>
            <person name="Grigoriev I.V."/>
        </authorList>
    </citation>
    <scope>NUCLEOTIDE SEQUENCE</scope>
    <source>
        <strain evidence="3">TFB10291</strain>
    </source>
</reference>
<comment type="caution">
    <text evidence="3">The sequence shown here is derived from an EMBL/GenBank/DDBJ whole genome shotgun (WGS) entry which is preliminary data.</text>
</comment>
<dbReference type="Pfam" id="PF25880">
    <property type="entry name" value="WHD_CHMP7_1st"/>
    <property type="match status" value="1"/>
</dbReference>
<dbReference type="InterPro" id="IPR005024">
    <property type="entry name" value="Snf7_fam"/>
</dbReference>